<feature type="domain" description="Band 7" evidence="2">
    <location>
        <begin position="3"/>
        <end position="159"/>
    </location>
</feature>
<comment type="caution">
    <text evidence="3">The sequence shown here is derived from an EMBL/GenBank/DDBJ whole genome shotgun (WGS) entry which is preliminary data.</text>
</comment>
<dbReference type="SUPFAM" id="SSF117892">
    <property type="entry name" value="Band 7/SPFH domain"/>
    <property type="match status" value="1"/>
</dbReference>
<dbReference type="PRINTS" id="PR00721">
    <property type="entry name" value="STOMATIN"/>
</dbReference>
<dbReference type="Proteomes" id="UP000234206">
    <property type="component" value="Unassembled WGS sequence"/>
</dbReference>
<evidence type="ECO:0000259" key="2">
    <source>
        <dbReference type="SMART" id="SM00244"/>
    </source>
</evidence>
<evidence type="ECO:0000313" key="4">
    <source>
        <dbReference type="Proteomes" id="UP000234206"/>
    </source>
</evidence>
<dbReference type="InterPro" id="IPR043202">
    <property type="entry name" value="Band-7_stomatin-like"/>
</dbReference>
<organism evidence="3 4">
    <name type="scientific">Kytococcus schroeteri</name>
    <dbReference type="NCBI Taxonomy" id="138300"/>
    <lineage>
        <taxon>Bacteria</taxon>
        <taxon>Bacillati</taxon>
        <taxon>Actinomycetota</taxon>
        <taxon>Actinomycetes</taxon>
        <taxon>Micrococcales</taxon>
        <taxon>Kytococcaceae</taxon>
        <taxon>Kytococcus</taxon>
    </lineage>
</organism>
<evidence type="ECO:0000256" key="1">
    <source>
        <dbReference type="ARBA" id="ARBA00008164"/>
    </source>
</evidence>
<evidence type="ECO:0000313" key="3">
    <source>
        <dbReference type="EMBL" id="PKZ41244.1"/>
    </source>
</evidence>
<dbReference type="OrthoDB" id="3285280at2"/>
<protein>
    <submittedName>
        <fullName evidence="3">Peptidase</fullName>
    </submittedName>
</protein>
<proteinExistence type="inferred from homology"/>
<dbReference type="InterPro" id="IPR036013">
    <property type="entry name" value="Band_7/SPFH_dom_sf"/>
</dbReference>
<dbReference type="InterPro" id="IPR001972">
    <property type="entry name" value="Stomatin_HflK_fam"/>
</dbReference>
<dbReference type="InterPro" id="IPR001107">
    <property type="entry name" value="Band_7"/>
</dbReference>
<dbReference type="RefSeq" id="WP_101849860.1">
    <property type="nucleotide sequence ID" value="NZ_JBHLVH010000004.1"/>
</dbReference>
<keyword evidence="4" id="KW-1185">Reference proteome</keyword>
<dbReference type="SMART" id="SM00244">
    <property type="entry name" value="PHB"/>
    <property type="match status" value="1"/>
</dbReference>
<comment type="similarity">
    <text evidence="1">Belongs to the band 7/mec-2 family.</text>
</comment>
<dbReference type="EMBL" id="PKIZ01000016">
    <property type="protein sequence ID" value="PKZ41244.1"/>
    <property type="molecule type" value="Genomic_DNA"/>
</dbReference>
<gene>
    <name evidence="3" type="ORF">CYJ76_08705</name>
</gene>
<reference evidence="3 4" key="1">
    <citation type="submission" date="2017-12" db="EMBL/GenBank/DDBJ databases">
        <title>Phylogenetic diversity of female urinary microbiome.</title>
        <authorList>
            <person name="Thomas-White K."/>
            <person name="Wolfe A.J."/>
        </authorList>
    </citation>
    <scope>NUCLEOTIDE SEQUENCE [LARGE SCALE GENOMIC DNA]</scope>
    <source>
        <strain evidence="3 4">UMB1298</strain>
    </source>
</reference>
<dbReference type="PANTHER" id="PTHR10264:SF19">
    <property type="entry name" value="AT06885P-RELATED"/>
    <property type="match status" value="1"/>
</dbReference>
<name>A0A2I1P9D1_9MICO</name>
<sequence length="222" mass="24343">MSLFTRTVPPRHAAVVYRHGAFLEVQTAGRHRRPWRSVAEVVDLRERVLALATQEVPTADGLTVKASLSLRVRVVDPRAYLENAQDPEDVLYLSAQVQLRESVAAMGVEQLVQRRELPLEAMRDHIAQTARTVGLEVLEVVLKDVVLPPELRSTAIALATAAAEGRVKLERARAETATLRSLANAARLLEDHPALERMRLVQEAGPTGQVVLHLGGSADSHS</sequence>
<dbReference type="AlphaFoldDB" id="A0A2I1P9D1"/>
<dbReference type="Pfam" id="PF01145">
    <property type="entry name" value="Band_7"/>
    <property type="match status" value="1"/>
</dbReference>
<dbReference type="CDD" id="cd13438">
    <property type="entry name" value="SPFH_eoslipins_u2"/>
    <property type="match status" value="1"/>
</dbReference>
<accession>A0A2I1P9D1</accession>
<dbReference type="Gene3D" id="3.30.479.30">
    <property type="entry name" value="Band 7 domain"/>
    <property type="match status" value="1"/>
</dbReference>
<dbReference type="PANTHER" id="PTHR10264">
    <property type="entry name" value="BAND 7 PROTEIN-RELATED"/>
    <property type="match status" value="1"/>
</dbReference>
<dbReference type="GO" id="GO:0005886">
    <property type="term" value="C:plasma membrane"/>
    <property type="evidence" value="ECO:0007669"/>
    <property type="project" value="InterPro"/>
</dbReference>